<dbReference type="InterPro" id="IPR014718">
    <property type="entry name" value="GH-type_carb-bd"/>
</dbReference>
<name>A0ABW4BCA7_9LACO</name>
<dbReference type="SUPFAM" id="SSF74650">
    <property type="entry name" value="Galactose mutarotase-like"/>
    <property type="match status" value="1"/>
</dbReference>
<dbReference type="PANTHER" id="PTHR10091:SF0">
    <property type="entry name" value="GALACTOSE MUTAROTASE"/>
    <property type="match status" value="1"/>
</dbReference>
<evidence type="ECO:0000313" key="2">
    <source>
        <dbReference type="Proteomes" id="UP001597249"/>
    </source>
</evidence>
<dbReference type="Gene3D" id="2.70.98.10">
    <property type="match status" value="1"/>
</dbReference>
<dbReference type="RefSeq" id="WP_125586601.1">
    <property type="nucleotide sequence ID" value="NZ_JBHTMO010000033.1"/>
</dbReference>
<dbReference type="Proteomes" id="UP001597249">
    <property type="component" value="Unassembled WGS sequence"/>
</dbReference>
<protein>
    <submittedName>
        <fullName evidence="1">Aldose epimerase</fullName>
    </submittedName>
</protein>
<evidence type="ECO:0000313" key="1">
    <source>
        <dbReference type="EMBL" id="MFD1393837.1"/>
    </source>
</evidence>
<accession>A0ABW4BCA7</accession>
<dbReference type="EMBL" id="JBHTMO010000033">
    <property type="protein sequence ID" value="MFD1393837.1"/>
    <property type="molecule type" value="Genomic_DNA"/>
</dbReference>
<keyword evidence="2" id="KW-1185">Reference proteome</keyword>
<proteinExistence type="predicted"/>
<reference evidence="2" key="1">
    <citation type="journal article" date="2019" name="Int. J. Syst. Evol. Microbiol.">
        <title>The Global Catalogue of Microorganisms (GCM) 10K type strain sequencing project: providing services to taxonomists for standard genome sequencing and annotation.</title>
        <authorList>
            <consortium name="The Broad Institute Genomics Platform"/>
            <consortium name="The Broad Institute Genome Sequencing Center for Infectious Disease"/>
            <person name="Wu L."/>
            <person name="Ma J."/>
        </authorList>
    </citation>
    <scope>NUCLEOTIDE SEQUENCE [LARGE SCALE GENOMIC DNA]</scope>
    <source>
        <strain evidence="2">CCM 8911</strain>
    </source>
</reference>
<comment type="caution">
    <text evidence="1">The sequence shown here is derived from an EMBL/GenBank/DDBJ whole genome shotgun (WGS) entry which is preliminary data.</text>
</comment>
<gene>
    <name evidence="1" type="ORF">ACFQ3L_09700</name>
</gene>
<sequence>MKITSKDFYRLGTEKVVQYSLQNDHGMTLNFLTFGARVQQVRLPNRDHFDPNLTIGFITFQDYVEDPGHFGAVIGPVQGESAGLPLDSGRTGWQNYNWAAATEQDADRVAIKFTLALGAGQDGLPGSREIAIVHTLDNQNRWTVDWHIESDTQIRIRPRLNVAFALTGDPAQSVMGQRLRLDAEPVPLPARTLTSEATQATLTAADWALTVTTEAKGLTVDTFADLSEAHYFNGITGAPHAAVGIYPTTPLFTLMPGSAFERRTVFTLHALA</sequence>
<dbReference type="Pfam" id="PF01263">
    <property type="entry name" value="Aldose_epim"/>
    <property type="match status" value="1"/>
</dbReference>
<dbReference type="InterPro" id="IPR011013">
    <property type="entry name" value="Gal_mutarotase_sf_dom"/>
</dbReference>
<dbReference type="InterPro" id="IPR008183">
    <property type="entry name" value="Aldose_1/G6P_1-epimerase"/>
</dbReference>
<dbReference type="PANTHER" id="PTHR10091">
    <property type="entry name" value="ALDOSE-1-EPIMERASE"/>
    <property type="match status" value="1"/>
</dbReference>
<organism evidence="1 2">
    <name type="scientific">Lacticaseibacillus jixianensis</name>
    <dbReference type="NCBI Taxonomy" id="2486012"/>
    <lineage>
        <taxon>Bacteria</taxon>
        <taxon>Bacillati</taxon>
        <taxon>Bacillota</taxon>
        <taxon>Bacilli</taxon>
        <taxon>Lactobacillales</taxon>
        <taxon>Lactobacillaceae</taxon>
        <taxon>Lacticaseibacillus</taxon>
    </lineage>
</organism>